<evidence type="ECO:0000256" key="4">
    <source>
        <dbReference type="ARBA" id="ARBA00022723"/>
    </source>
</evidence>
<feature type="region of interest" description="Disordered" evidence="10">
    <location>
        <begin position="244"/>
        <end position="271"/>
    </location>
</feature>
<evidence type="ECO:0000259" key="11">
    <source>
        <dbReference type="PROSITE" id="PS50103"/>
    </source>
</evidence>
<feature type="domain" description="C3H1-type" evidence="11">
    <location>
        <begin position="486"/>
        <end position="511"/>
    </location>
</feature>
<evidence type="ECO:0000313" key="13">
    <source>
        <dbReference type="Proteomes" id="UP000614601"/>
    </source>
</evidence>
<dbReference type="EMBL" id="CAJFCW020000005">
    <property type="protein sequence ID" value="CAG9120241.1"/>
    <property type="molecule type" value="Genomic_DNA"/>
</dbReference>
<keyword evidence="4 9" id="KW-0479">Metal-binding</keyword>
<proteinExistence type="inferred from homology"/>
<keyword evidence="6 9" id="KW-0863">Zinc-finger</keyword>
<feature type="compositionally biased region" description="Basic residues" evidence="10">
    <location>
        <begin position="253"/>
        <end position="263"/>
    </location>
</feature>
<dbReference type="Proteomes" id="UP000614601">
    <property type="component" value="Unassembled WGS sequence"/>
</dbReference>
<feature type="compositionally biased region" description="Polar residues" evidence="10">
    <location>
        <begin position="383"/>
        <end position="401"/>
    </location>
</feature>
<dbReference type="InterPro" id="IPR000571">
    <property type="entry name" value="Znf_CCCH"/>
</dbReference>
<dbReference type="InterPro" id="IPR002483">
    <property type="entry name" value="PWI_dom"/>
</dbReference>
<organism evidence="12 13">
    <name type="scientific">Bursaphelenchus okinawaensis</name>
    <dbReference type="NCBI Taxonomy" id="465554"/>
    <lineage>
        <taxon>Eukaryota</taxon>
        <taxon>Metazoa</taxon>
        <taxon>Ecdysozoa</taxon>
        <taxon>Nematoda</taxon>
        <taxon>Chromadorea</taxon>
        <taxon>Rhabditida</taxon>
        <taxon>Tylenchina</taxon>
        <taxon>Tylenchomorpha</taxon>
        <taxon>Aphelenchoidea</taxon>
        <taxon>Aphelenchoididae</taxon>
        <taxon>Bursaphelenchus</taxon>
    </lineage>
</organism>
<comment type="similarity">
    <text evidence="2">Belongs to the ZC3H14 family.</text>
</comment>
<feature type="compositionally biased region" description="Basic and acidic residues" evidence="10">
    <location>
        <begin position="216"/>
        <end position="228"/>
    </location>
</feature>
<feature type="region of interest" description="Disordered" evidence="10">
    <location>
        <begin position="312"/>
        <end position="341"/>
    </location>
</feature>
<dbReference type="EMBL" id="CAJFDH010000005">
    <property type="protein sequence ID" value="CAD5224831.1"/>
    <property type="molecule type" value="Genomic_DNA"/>
</dbReference>
<evidence type="ECO:0000256" key="2">
    <source>
        <dbReference type="ARBA" id="ARBA00008423"/>
    </source>
</evidence>
<feature type="region of interest" description="Disordered" evidence="10">
    <location>
        <begin position="216"/>
        <end position="235"/>
    </location>
</feature>
<feature type="compositionally biased region" description="Basic residues" evidence="10">
    <location>
        <begin position="171"/>
        <end position="188"/>
    </location>
</feature>
<dbReference type="GO" id="GO:0008270">
    <property type="term" value="F:zinc ion binding"/>
    <property type="evidence" value="ECO:0007669"/>
    <property type="project" value="UniProtKB-KW"/>
</dbReference>
<dbReference type="GO" id="GO:0005634">
    <property type="term" value="C:nucleus"/>
    <property type="evidence" value="ECO:0007669"/>
    <property type="project" value="UniProtKB-SubCell"/>
</dbReference>
<feature type="region of interest" description="Disordered" evidence="10">
    <location>
        <begin position="78"/>
        <end position="199"/>
    </location>
</feature>
<dbReference type="Gene3D" id="4.10.1000.40">
    <property type="match status" value="1"/>
</dbReference>
<keyword evidence="7 9" id="KW-0862">Zinc</keyword>
<dbReference type="AlphaFoldDB" id="A0A811L9D6"/>
<dbReference type="InterPro" id="IPR040366">
    <property type="entry name" value="Nab2/ZC3H14"/>
</dbReference>
<feature type="compositionally biased region" description="Basic and acidic residues" evidence="10">
    <location>
        <begin position="321"/>
        <end position="333"/>
    </location>
</feature>
<dbReference type="FunFam" id="4.10.1000.40:FF:000006">
    <property type="entry name" value="Zinc finger CCCH domain-containing protein 14"/>
    <property type="match status" value="1"/>
</dbReference>
<evidence type="ECO:0000256" key="1">
    <source>
        <dbReference type="ARBA" id="ARBA00004123"/>
    </source>
</evidence>
<reference evidence="12" key="1">
    <citation type="submission" date="2020-09" db="EMBL/GenBank/DDBJ databases">
        <authorList>
            <person name="Kikuchi T."/>
        </authorList>
    </citation>
    <scope>NUCLEOTIDE SEQUENCE</scope>
    <source>
        <strain evidence="12">SH1</strain>
    </source>
</reference>
<dbReference type="Proteomes" id="UP000783686">
    <property type="component" value="Unassembled WGS sequence"/>
</dbReference>
<dbReference type="Pfam" id="PF01480">
    <property type="entry name" value="PWI"/>
    <property type="match status" value="1"/>
</dbReference>
<feature type="zinc finger region" description="C3H1-type" evidence="9">
    <location>
        <begin position="486"/>
        <end position="511"/>
    </location>
</feature>
<dbReference type="Pfam" id="PF14608">
    <property type="entry name" value="zf-CCCH_2"/>
    <property type="match status" value="4"/>
</dbReference>
<sequence>MATSNAAFTKKLRLAIKAKINELGVDADDELPDYVMVLAANKKDKKLMRDDLNIFLGKSTTTFVDWLFDAFERIQKGVGAAKQPEPEKKLSDSIKSLPSEEGDAMSKFNRGKNHRVEEEHEEDKKKKKAKKKKSKKEESPEGFMNTFEQIQSPKRTKHKKHTVEESPTPPHQHKHHDKEKKHKKKKRTPSPIYNEEKKTLKYDVISDAEDEVQILPREENAEQQERPKFKQRLQSQVGLVINSNTGSEFSENHHRKHEKHHRKERDSKVHVSKNAIFKRAVSSAKLVVNVDSITSKADNSQTKVLVETKETACQADSPDPTIHHGTEKEEQKPVKTVRKRRADDPLRTVARLMGMELNKVKKKPVEVPEVVEEEKKDIAISTEEGSSGTVSKTPSFSGWNGQITLGETSSSSDEGEEAEIDALVASAIQERQVLGSQLPPTAALSRPQLYASQQETIQTLLKQSVITHTQITQQQVSVAAQPSPVIPVNERCRFWPNCTKGPTCPYIHPTQTCSKFPGCFYGNKCVYIHPLCKYGISCTRPNCPYTHIEASVTTPTKVPPPPPKSTIMCKFKGRCENPGCEFKHPPPCIYGMACRTYGCTFLHRKPDLSKFKWSKT</sequence>
<evidence type="ECO:0000256" key="5">
    <source>
        <dbReference type="ARBA" id="ARBA00022737"/>
    </source>
</evidence>
<dbReference type="GO" id="GO:0008143">
    <property type="term" value="F:poly(A) binding"/>
    <property type="evidence" value="ECO:0007669"/>
    <property type="project" value="InterPro"/>
</dbReference>
<dbReference type="PROSITE" id="PS50103">
    <property type="entry name" value="ZF_C3H1"/>
    <property type="match status" value="1"/>
</dbReference>
<dbReference type="GO" id="GO:0005737">
    <property type="term" value="C:cytoplasm"/>
    <property type="evidence" value="ECO:0007669"/>
    <property type="project" value="TreeGrafter"/>
</dbReference>
<dbReference type="PANTHER" id="PTHR14738">
    <property type="entry name" value="ZINC FINGER CCCH DOMAIN-CONTAINING PROTEIN 14"/>
    <property type="match status" value="1"/>
</dbReference>
<evidence type="ECO:0000256" key="3">
    <source>
        <dbReference type="ARBA" id="ARBA00015071"/>
    </source>
</evidence>
<keyword evidence="5" id="KW-0677">Repeat</keyword>
<accession>A0A811L9D6</accession>
<feature type="compositionally biased region" description="Basic residues" evidence="10">
    <location>
        <begin position="125"/>
        <end position="134"/>
    </location>
</feature>
<evidence type="ECO:0000313" key="12">
    <source>
        <dbReference type="EMBL" id="CAD5224831.1"/>
    </source>
</evidence>
<name>A0A811L9D6_9BILA</name>
<evidence type="ECO:0000256" key="9">
    <source>
        <dbReference type="PROSITE-ProRule" id="PRU00723"/>
    </source>
</evidence>
<dbReference type="Gene3D" id="4.10.1000.30">
    <property type="match status" value="1"/>
</dbReference>
<keyword evidence="13" id="KW-1185">Reference proteome</keyword>
<keyword evidence="8" id="KW-0539">Nucleus</keyword>
<dbReference type="OrthoDB" id="5589010at2759"/>
<comment type="caution">
    <text evidence="12">The sequence shown here is derived from an EMBL/GenBank/DDBJ whole genome shotgun (WGS) entry which is preliminary data.</text>
</comment>
<feature type="compositionally biased region" description="Basic and acidic residues" evidence="10">
    <location>
        <begin position="114"/>
        <end position="124"/>
    </location>
</feature>
<gene>
    <name evidence="12" type="ORF">BOKJ2_LOCUS11275</name>
</gene>
<evidence type="ECO:0000256" key="6">
    <source>
        <dbReference type="ARBA" id="ARBA00022771"/>
    </source>
</evidence>
<dbReference type="PANTHER" id="PTHR14738:SF29">
    <property type="entry name" value="ZINC FINGER CCCH DOMAIN-CONTAINING PROTEIN 14"/>
    <property type="match status" value="1"/>
</dbReference>
<comment type="subcellular location">
    <subcellularLocation>
        <location evidence="1">Nucleus</location>
    </subcellularLocation>
</comment>
<feature type="region of interest" description="Disordered" evidence="10">
    <location>
        <begin position="382"/>
        <end position="401"/>
    </location>
</feature>
<dbReference type="GO" id="GO:0043488">
    <property type="term" value="P:regulation of mRNA stability"/>
    <property type="evidence" value="ECO:0007669"/>
    <property type="project" value="InterPro"/>
</dbReference>
<evidence type="ECO:0000256" key="8">
    <source>
        <dbReference type="ARBA" id="ARBA00023242"/>
    </source>
</evidence>
<evidence type="ECO:0000256" key="10">
    <source>
        <dbReference type="SAM" id="MobiDB-lite"/>
    </source>
</evidence>
<evidence type="ECO:0000256" key="7">
    <source>
        <dbReference type="ARBA" id="ARBA00022833"/>
    </source>
</evidence>
<protein>
    <recommendedName>
        <fullName evidence="3">Zinc finger CCCH domain-containing protein 14</fullName>
    </recommendedName>
</protein>